<feature type="region of interest" description="Disordered" evidence="2">
    <location>
        <begin position="109"/>
        <end position="128"/>
    </location>
</feature>
<name>A0A4Q8LHS0_9GAMM</name>
<keyword evidence="1" id="KW-0175">Coiled coil</keyword>
<dbReference type="AlphaFoldDB" id="A0A4Q8LHS0"/>
<evidence type="ECO:0000256" key="1">
    <source>
        <dbReference type="SAM" id="Coils"/>
    </source>
</evidence>
<gene>
    <name evidence="3" type="ORF">EA661_12150</name>
</gene>
<evidence type="ECO:0008006" key="5">
    <source>
        <dbReference type="Google" id="ProtNLM"/>
    </source>
</evidence>
<evidence type="ECO:0000313" key="3">
    <source>
        <dbReference type="EMBL" id="TAA29036.1"/>
    </source>
</evidence>
<dbReference type="EMBL" id="SHMB01000004">
    <property type="protein sequence ID" value="TAA29036.1"/>
    <property type="molecule type" value="Genomic_DNA"/>
</dbReference>
<feature type="region of interest" description="Disordered" evidence="2">
    <location>
        <begin position="71"/>
        <end position="96"/>
    </location>
</feature>
<evidence type="ECO:0000313" key="4">
    <source>
        <dbReference type="Proteomes" id="UP000291286"/>
    </source>
</evidence>
<dbReference type="Gene3D" id="3.30.160.510">
    <property type="entry name" value="Histone-like nucleoid-structuring protein H-NS"/>
    <property type="match status" value="1"/>
</dbReference>
<dbReference type="Proteomes" id="UP000291286">
    <property type="component" value="Unassembled WGS sequence"/>
</dbReference>
<evidence type="ECO:0000256" key="2">
    <source>
        <dbReference type="SAM" id="MobiDB-lite"/>
    </source>
</evidence>
<accession>A0A4Q8LHS0</accession>
<feature type="compositionally biased region" description="Basic and acidic residues" evidence="2">
    <location>
        <begin position="109"/>
        <end position="121"/>
    </location>
</feature>
<feature type="coiled-coil region" evidence="1">
    <location>
        <begin position="5"/>
        <end position="32"/>
    </location>
</feature>
<sequence>MALSLEEIRKKKADAEAQVAALEKAEQEAVAAEAGASFAGVYETLQQFGQHYTTKQKNDLRALLEPRKSVPASAGISRAPKFQIPDGTTWAGTGRQPKAFLAWAETAEGKAWKKKHPDQEWPAHPFKA</sequence>
<proteinExistence type="predicted"/>
<comment type="caution">
    <text evidence="3">The sequence shown here is derived from an EMBL/GenBank/DDBJ whole genome shotgun (WGS) entry which is preliminary data.</text>
</comment>
<protein>
    <recommendedName>
        <fullName evidence="5">Histone-like nucleoid-structuring protein</fullName>
    </recommendedName>
</protein>
<dbReference type="RefSeq" id="WP_130519093.1">
    <property type="nucleotide sequence ID" value="NZ_SHMB01000004.1"/>
</dbReference>
<organism evidence="3 4">
    <name type="scientific">Pseudoxanthomonas winnipegensis</name>
    <dbReference type="NCBI Taxonomy" id="2480810"/>
    <lineage>
        <taxon>Bacteria</taxon>
        <taxon>Pseudomonadati</taxon>
        <taxon>Pseudomonadota</taxon>
        <taxon>Gammaproteobacteria</taxon>
        <taxon>Lysobacterales</taxon>
        <taxon>Lysobacteraceae</taxon>
        <taxon>Pseudoxanthomonas</taxon>
    </lineage>
</organism>
<reference evidence="3 4" key="1">
    <citation type="submission" date="2019-02" db="EMBL/GenBank/DDBJ databases">
        <title>WGS of Pseudoxanthomonas species novum from clinical isolates.</title>
        <authorList>
            <person name="Bernier A.-M."/>
            <person name="Bernard K."/>
            <person name="Vachon A."/>
        </authorList>
    </citation>
    <scope>NUCLEOTIDE SEQUENCE [LARGE SCALE GENOMIC DNA]</scope>
    <source>
        <strain evidence="3 4">NML171202</strain>
    </source>
</reference>